<dbReference type="Proteomes" id="UP000410492">
    <property type="component" value="Unassembled WGS sequence"/>
</dbReference>
<dbReference type="EMBL" id="CAACVG010012252">
    <property type="protein sequence ID" value="VEN59968.1"/>
    <property type="molecule type" value="Genomic_DNA"/>
</dbReference>
<proteinExistence type="predicted"/>
<dbReference type="OrthoDB" id="283111at2759"/>
<evidence type="ECO:0000256" key="1">
    <source>
        <dbReference type="SAM" id="MobiDB-lite"/>
    </source>
</evidence>
<keyword evidence="3" id="KW-1185">Reference proteome</keyword>
<evidence type="ECO:0000313" key="2">
    <source>
        <dbReference type="EMBL" id="VEN59968.1"/>
    </source>
</evidence>
<dbReference type="InterPro" id="IPR011009">
    <property type="entry name" value="Kinase-like_dom_sf"/>
</dbReference>
<evidence type="ECO:0008006" key="4">
    <source>
        <dbReference type="Google" id="ProtNLM"/>
    </source>
</evidence>
<gene>
    <name evidence="2" type="ORF">CALMAC_LOCUS17805</name>
</gene>
<sequence>MKRAQLDDIDTSKAKNQSTTICSILIFKMLEYEPSERITLKEALQHPFFDKIPPHQRLVPVSGERSSGPAGDCKRSLSR</sequence>
<dbReference type="Gene3D" id="1.10.510.10">
    <property type="entry name" value="Transferase(Phosphotransferase) domain 1"/>
    <property type="match status" value="1"/>
</dbReference>
<dbReference type="AlphaFoldDB" id="A0A653DKT6"/>
<feature type="region of interest" description="Disordered" evidence="1">
    <location>
        <begin position="58"/>
        <end position="79"/>
    </location>
</feature>
<name>A0A653DKT6_CALMS</name>
<dbReference type="SUPFAM" id="SSF56112">
    <property type="entry name" value="Protein kinase-like (PK-like)"/>
    <property type="match status" value="1"/>
</dbReference>
<accession>A0A653DKT6</accession>
<evidence type="ECO:0000313" key="3">
    <source>
        <dbReference type="Proteomes" id="UP000410492"/>
    </source>
</evidence>
<protein>
    <recommendedName>
        <fullName evidence="4">Protein kinase domain-containing protein</fullName>
    </recommendedName>
</protein>
<organism evidence="2 3">
    <name type="scientific">Callosobruchus maculatus</name>
    <name type="common">Southern cowpea weevil</name>
    <name type="synonym">Pulse bruchid</name>
    <dbReference type="NCBI Taxonomy" id="64391"/>
    <lineage>
        <taxon>Eukaryota</taxon>
        <taxon>Metazoa</taxon>
        <taxon>Ecdysozoa</taxon>
        <taxon>Arthropoda</taxon>
        <taxon>Hexapoda</taxon>
        <taxon>Insecta</taxon>
        <taxon>Pterygota</taxon>
        <taxon>Neoptera</taxon>
        <taxon>Endopterygota</taxon>
        <taxon>Coleoptera</taxon>
        <taxon>Polyphaga</taxon>
        <taxon>Cucujiformia</taxon>
        <taxon>Chrysomeloidea</taxon>
        <taxon>Chrysomelidae</taxon>
        <taxon>Bruchinae</taxon>
        <taxon>Bruchini</taxon>
        <taxon>Callosobruchus</taxon>
    </lineage>
</organism>
<reference evidence="2 3" key="1">
    <citation type="submission" date="2019-01" db="EMBL/GenBank/DDBJ databases">
        <authorList>
            <person name="Sayadi A."/>
        </authorList>
    </citation>
    <scope>NUCLEOTIDE SEQUENCE [LARGE SCALE GENOMIC DNA]</scope>
</reference>